<feature type="transmembrane region" description="Helical" evidence="7">
    <location>
        <begin position="568"/>
        <end position="590"/>
    </location>
</feature>
<feature type="transmembrane region" description="Helical" evidence="7">
    <location>
        <begin position="305"/>
        <end position="327"/>
    </location>
</feature>
<feature type="transmembrane region" description="Helical" evidence="7">
    <location>
        <begin position="611"/>
        <end position="632"/>
    </location>
</feature>
<accession>A0A9P5YSB9</accession>
<keyword evidence="6 7" id="KW-0472">Membrane</keyword>
<feature type="transmembrane region" description="Helical" evidence="7">
    <location>
        <begin position="537"/>
        <end position="556"/>
    </location>
</feature>
<dbReference type="GO" id="GO:0035673">
    <property type="term" value="F:oligopeptide transmembrane transporter activity"/>
    <property type="evidence" value="ECO:0007669"/>
    <property type="project" value="InterPro"/>
</dbReference>
<keyword evidence="5 7" id="KW-1133">Transmembrane helix</keyword>
<gene>
    <name evidence="8" type="ORF">BDN70DRAFT_908597</name>
</gene>
<feature type="transmembrane region" description="Helical" evidence="7">
    <location>
        <begin position="12"/>
        <end position="30"/>
    </location>
</feature>
<reference evidence="8" key="1">
    <citation type="submission" date="2020-11" db="EMBL/GenBank/DDBJ databases">
        <authorList>
            <consortium name="DOE Joint Genome Institute"/>
            <person name="Ahrendt S."/>
            <person name="Riley R."/>
            <person name="Andreopoulos W."/>
            <person name="Labutti K."/>
            <person name="Pangilinan J."/>
            <person name="Ruiz-Duenas F.J."/>
            <person name="Barrasa J.M."/>
            <person name="Sanchez-Garcia M."/>
            <person name="Camarero S."/>
            <person name="Miyauchi S."/>
            <person name="Serrano A."/>
            <person name="Linde D."/>
            <person name="Babiker R."/>
            <person name="Drula E."/>
            <person name="Ayuso-Fernandez I."/>
            <person name="Pacheco R."/>
            <person name="Padilla G."/>
            <person name="Ferreira P."/>
            <person name="Barriuso J."/>
            <person name="Kellner H."/>
            <person name="Castanera R."/>
            <person name="Alfaro M."/>
            <person name="Ramirez L."/>
            <person name="Pisabarro A.G."/>
            <person name="Kuo A."/>
            <person name="Tritt A."/>
            <person name="Lipzen A."/>
            <person name="He G."/>
            <person name="Yan M."/>
            <person name="Ng V."/>
            <person name="Cullen D."/>
            <person name="Martin F."/>
            <person name="Rosso M.-N."/>
            <person name="Henrissat B."/>
            <person name="Hibbett D."/>
            <person name="Martinez A.T."/>
            <person name="Grigoriev I.V."/>
        </authorList>
    </citation>
    <scope>NUCLEOTIDE SEQUENCE</scope>
    <source>
        <strain evidence="8">CIRM-BRFM 674</strain>
    </source>
</reference>
<comment type="subcellular location">
    <subcellularLocation>
        <location evidence="1">Membrane</location>
        <topology evidence="1">Multi-pass membrane protein</topology>
    </subcellularLocation>
</comment>
<evidence type="ECO:0000256" key="5">
    <source>
        <dbReference type="ARBA" id="ARBA00022989"/>
    </source>
</evidence>
<feature type="transmembrane region" description="Helical" evidence="7">
    <location>
        <begin position="395"/>
        <end position="416"/>
    </location>
</feature>
<dbReference type="GO" id="GO:0000329">
    <property type="term" value="C:fungal-type vacuole membrane"/>
    <property type="evidence" value="ECO:0007669"/>
    <property type="project" value="TreeGrafter"/>
</dbReference>
<evidence type="ECO:0000313" key="8">
    <source>
        <dbReference type="EMBL" id="KAF9474251.1"/>
    </source>
</evidence>
<dbReference type="AlphaFoldDB" id="A0A9P5YSB9"/>
<keyword evidence="9" id="KW-1185">Reference proteome</keyword>
<keyword evidence="4 7" id="KW-0812">Transmembrane</keyword>
<organism evidence="8 9">
    <name type="scientific">Pholiota conissans</name>
    <dbReference type="NCBI Taxonomy" id="109636"/>
    <lineage>
        <taxon>Eukaryota</taxon>
        <taxon>Fungi</taxon>
        <taxon>Dikarya</taxon>
        <taxon>Basidiomycota</taxon>
        <taxon>Agaricomycotina</taxon>
        <taxon>Agaricomycetes</taxon>
        <taxon>Agaricomycetidae</taxon>
        <taxon>Agaricales</taxon>
        <taxon>Agaricineae</taxon>
        <taxon>Strophariaceae</taxon>
        <taxon>Pholiota</taxon>
    </lineage>
</organism>
<dbReference type="InterPro" id="IPR006058">
    <property type="entry name" value="2Fe2S_fd_BS"/>
</dbReference>
<dbReference type="InterPro" id="IPR004813">
    <property type="entry name" value="OPT"/>
</dbReference>
<evidence type="ECO:0000313" key="9">
    <source>
        <dbReference type="Proteomes" id="UP000807469"/>
    </source>
</evidence>
<evidence type="ECO:0000256" key="7">
    <source>
        <dbReference type="SAM" id="Phobius"/>
    </source>
</evidence>
<dbReference type="NCBIfam" id="TIGR00728">
    <property type="entry name" value="OPT_sfam"/>
    <property type="match status" value="1"/>
</dbReference>
<comment type="caution">
    <text evidence="8">The sequence shown here is derived from an EMBL/GenBank/DDBJ whole genome shotgun (WGS) entry which is preliminary data.</text>
</comment>
<dbReference type="InterPro" id="IPR045035">
    <property type="entry name" value="YSL-like"/>
</dbReference>
<protein>
    <submittedName>
        <fullName evidence="8">Oligopeptide transporter</fullName>
    </submittedName>
</protein>
<dbReference type="EMBL" id="MU155389">
    <property type="protein sequence ID" value="KAF9474251.1"/>
    <property type="molecule type" value="Genomic_DNA"/>
</dbReference>
<sequence>MYEDVPEFTLRAVLLGLAIGCLICFTNLSLGLQSGWISMMSIQSALIGFLISRTLPIPLTPQEIIVVQTTAVATGTMPLAAGFVGILPALTLLDETRDGSSPIHMTWIAAVGWSCSVAFFGVFLSPPIRKQVIIEEELPFPSGTATAHLISVLHQLPPPESNIRQRHTYHHVQDEEENTLAEEIVEDMVDETPEEDEHEREMVEHEGWHDLIWSFAASGSLTLAAFFYPFLFAIPLFGNYLAKEWLWYFTPSLSYVGQGVIMGFPTTLSMNLGMFVGWAILSPLSKWSGWAPGAVGDMSNGARGWILWISLGIMCADSVVSLLPVAWEYFQDVMKPFQRGYTSIGENGEQLKNNETETPDRLVPNSWVAVGLLLSISIGTFLVWIVFGNEGIKPWATLLGFILGGMLSIIGVRALGETDLNPVSGLGKISQLFFAWIQPGNIVANIIAGGVAEAGAQQAGDLMQDLKTGHLCHASPRAQFFGQLIGSSVSILVTTTAYTLYNRAYVIPGPSFPAPTAYVWLSLARLLRDGQLPENSATFMIAFSVLFGSLSALKTYTAKREHWIAKWIPSGVAFAIGFLNTPSFSIARLIGGVMEYVYRTRYAKDKGDIRLVVIASGFVLGEGVVSIVSLILRTLGVGVASCFGCGHGLCGGCPAASGM</sequence>
<feature type="transmembrane region" description="Helical" evidence="7">
    <location>
        <begin position="105"/>
        <end position="124"/>
    </location>
</feature>
<feature type="transmembrane region" description="Helical" evidence="7">
    <location>
        <begin position="367"/>
        <end position="388"/>
    </location>
</feature>
<feature type="transmembrane region" description="Helical" evidence="7">
    <location>
        <begin position="64"/>
        <end position="93"/>
    </location>
</feature>
<dbReference type="PANTHER" id="PTHR31645:SF0">
    <property type="entry name" value="OLIGOPEPTIDE TRANSPORTER YGL114W-RELATED"/>
    <property type="match status" value="1"/>
</dbReference>
<dbReference type="PANTHER" id="PTHR31645">
    <property type="entry name" value="OLIGOPEPTIDE TRANSPORTER YGL114W-RELATED"/>
    <property type="match status" value="1"/>
</dbReference>
<dbReference type="PROSITE" id="PS00197">
    <property type="entry name" value="2FE2S_FER_1"/>
    <property type="match status" value="1"/>
</dbReference>
<feature type="transmembrane region" description="Helical" evidence="7">
    <location>
        <begin position="262"/>
        <end position="284"/>
    </location>
</feature>
<dbReference type="GO" id="GO:0051537">
    <property type="term" value="F:2 iron, 2 sulfur cluster binding"/>
    <property type="evidence" value="ECO:0007669"/>
    <property type="project" value="InterPro"/>
</dbReference>
<dbReference type="OrthoDB" id="627262at2759"/>
<evidence type="ECO:0000256" key="3">
    <source>
        <dbReference type="ARBA" id="ARBA00022448"/>
    </source>
</evidence>
<dbReference type="Pfam" id="PF03169">
    <property type="entry name" value="OPT"/>
    <property type="match status" value="1"/>
</dbReference>
<evidence type="ECO:0000256" key="6">
    <source>
        <dbReference type="ARBA" id="ARBA00023136"/>
    </source>
</evidence>
<evidence type="ECO:0000256" key="1">
    <source>
        <dbReference type="ARBA" id="ARBA00004141"/>
    </source>
</evidence>
<proteinExistence type="inferred from homology"/>
<dbReference type="Proteomes" id="UP000807469">
    <property type="component" value="Unassembled WGS sequence"/>
</dbReference>
<evidence type="ECO:0000256" key="2">
    <source>
        <dbReference type="ARBA" id="ARBA00008807"/>
    </source>
</evidence>
<name>A0A9P5YSB9_9AGAR</name>
<feature type="transmembrane region" description="Helical" evidence="7">
    <location>
        <begin position="221"/>
        <end position="242"/>
    </location>
</feature>
<evidence type="ECO:0000256" key="4">
    <source>
        <dbReference type="ARBA" id="ARBA00022692"/>
    </source>
</evidence>
<comment type="similarity">
    <text evidence="2">Belongs to the oligopeptide OPT transporter family.</text>
</comment>
<keyword evidence="3" id="KW-0813">Transport</keyword>